<dbReference type="Proteomes" id="UP000005336">
    <property type="component" value="Unassembled WGS sequence"/>
</dbReference>
<reference evidence="3 4" key="1">
    <citation type="submission" date="2011-06" db="EMBL/GenBank/DDBJ databases">
        <authorList>
            <person name="Muzny D."/>
            <person name="Qin X."/>
            <person name="Deng J."/>
            <person name="Jiang H."/>
            <person name="Liu Y."/>
            <person name="Qu J."/>
            <person name="Song X.-Z."/>
            <person name="Zhang L."/>
            <person name="Thornton R."/>
            <person name="Coyle M."/>
            <person name="Francisco L."/>
            <person name="Jackson L."/>
            <person name="Javaid M."/>
            <person name="Korchina V."/>
            <person name="Kovar C."/>
            <person name="Mata R."/>
            <person name="Mathew T."/>
            <person name="Ngo R."/>
            <person name="Nguyen L."/>
            <person name="Nguyen N."/>
            <person name="Okwuonu G."/>
            <person name="Ongeri F."/>
            <person name="Pham C."/>
            <person name="Simmons D."/>
            <person name="Wilczek-Boney K."/>
            <person name="Hale W."/>
            <person name="Jakkamsetti A."/>
            <person name="Pham P."/>
            <person name="Ruth R."/>
            <person name="San Lucas F."/>
            <person name="Warren J."/>
            <person name="Zhang J."/>
            <person name="Zhao Z."/>
            <person name="Zhou C."/>
            <person name="Zhu D."/>
            <person name="Lee S."/>
            <person name="Bess C."/>
            <person name="Blankenburg K."/>
            <person name="Forbes L."/>
            <person name="Fu Q."/>
            <person name="Gubbala S."/>
            <person name="Hirani K."/>
            <person name="Jayaseelan J.C."/>
            <person name="Lara F."/>
            <person name="Munidasa M."/>
            <person name="Palculict T."/>
            <person name="Patil S."/>
            <person name="Pu L.-L."/>
            <person name="Saada N."/>
            <person name="Tang L."/>
            <person name="Weissenberger G."/>
            <person name="Zhu Y."/>
            <person name="Hemphill L."/>
            <person name="Shang Y."/>
            <person name="Youmans B."/>
            <person name="Ayvaz T."/>
            <person name="Ross M."/>
            <person name="Santibanez J."/>
            <person name="Aqrawi P."/>
            <person name="Gross S."/>
            <person name="Joshi V."/>
            <person name="Fowler G."/>
            <person name="Nazareth L."/>
            <person name="Reid J."/>
            <person name="Worley K."/>
            <person name="Petrosino J."/>
            <person name="Highlander S."/>
            <person name="Gibbs R."/>
        </authorList>
    </citation>
    <scope>NUCLEOTIDE SEQUENCE [LARGE SCALE GENOMIC DNA]</scope>
    <source>
        <strain evidence="3 4">9715</strain>
    </source>
</reference>
<keyword evidence="1" id="KW-0472">Membrane</keyword>
<dbReference type="SUPFAM" id="SSF48317">
    <property type="entry name" value="Acid phosphatase/Vanadium-dependent haloperoxidase"/>
    <property type="match status" value="1"/>
</dbReference>
<dbReference type="InterPro" id="IPR036938">
    <property type="entry name" value="PAP2/HPO_sf"/>
</dbReference>
<keyword evidence="4" id="KW-1185">Reference proteome</keyword>
<evidence type="ECO:0000313" key="4">
    <source>
        <dbReference type="Proteomes" id="UP000005336"/>
    </source>
</evidence>
<dbReference type="Gene3D" id="1.20.144.10">
    <property type="entry name" value="Phosphatidic acid phosphatase type 2/haloperoxidase"/>
    <property type="match status" value="1"/>
</dbReference>
<dbReference type="EMBL" id="AGAZ01000032">
    <property type="protein sequence ID" value="EGZ48949.1"/>
    <property type="molecule type" value="Genomic_DNA"/>
</dbReference>
<evidence type="ECO:0000256" key="1">
    <source>
        <dbReference type="SAM" id="Phobius"/>
    </source>
</evidence>
<dbReference type="HOGENOM" id="CLU_2881258_0_0_4"/>
<protein>
    <recommendedName>
        <fullName evidence="2">Phosphatidic acid phosphatase type 2/haloperoxidase domain-containing protein</fullName>
    </recommendedName>
</protein>
<dbReference type="InterPro" id="IPR000326">
    <property type="entry name" value="PAP2/HPO"/>
</dbReference>
<proteinExistence type="predicted"/>
<comment type="caution">
    <text evidence="3">The sequence shown here is derived from an EMBL/GenBank/DDBJ whole genome shotgun (WGS) entry which is preliminary data.</text>
</comment>
<name>G4CNZ9_9NEIS</name>
<organism evidence="3 4">
    <name type="scientific">Neisseria wadsworthii 9715</name>
    <dbReference type="NCBI Taxonomy" id="1030841"/>
    <lineage>
        <taxon>Bacteria</taxon>
        <taxon>Pseudomonadati</taxon>
        <taxon>Pseudomonadota</taxon>
        <taxon>Betaproteobacteria</taxon>
        <taxon>Neisseriales</taxon>
        <taxon>Neisseriaceae</taxon>
        <taxon>Neisseria</taxon>
    </lineage>
</organism>
<evidence type="ECO:0000313" key="3">
    <source>
        <dbReference type="EMBL" id="EGZ48949.1"/>
    </source>
</evidence>
<evidence type="ECO:0000259" key="2">
    <source>
        <dbReference type="Pfam" id="PF01569"/>
    </source>
</evidence>
<dbReference type="CDD" id="cd01610">
    <property type="entry name" value="PAP2_like"/>
    <property type="match status" value="1"/>
</dbReference>
<dbReference type="AlphaFoldDB" id="G4CNZ9"/>
<accession>G4CNZ9</accession>
<sequence>MLASPYRAWIILGAFPFFTLPAGFARIILDVHYPTDVLVGWLTGMSTVIGIHQLMHDKIKQSR</sequence>
<feature type="domain" description="Phosphatidic acid phosphatase type 2/haloperoxidase" evidence="2">
    <location>
        <begin position="15"/>
        <end position="59"/>
    </location>
</feature>
<dbReference type="Pfam" id="PF01569">
    <property type="entry name" value="PAP2"/>
    <property type="match status" value="1"/>
</dbReference>
<keyword evidence="1" id="KW-0812">Transmembrane</keyword>
<gene>
    <name evidence="3" type="ORF">HMPREF9370_0808</name>
</gene>
<feature type="transmembrane region" description="Helical" evidence="1">
    <location>
        <begin position="35"/>
        <end position="55"/>
    </location>
</feature>
<keyword evidence="1" id="KW-1133">Transmembrane helix</keyword>
<dbReference type="STRING" id="1030841.HMPREF9370_0808"/>